<keyword evidence="2" id="KW-1185">Reference proteome</keyword>
<accession>A0A409W9E3</accession>
<organism evidence="1 2">
    <name type="scientific">Gymnopilus dilepis</name>
    <dbReference type="NCBI Taxonomy" id="231916"/>
    <lineage>
        <taxon>Eukaryota</taxon>
        <taxon>Fungi</taxon>
        <taxon>Dikarya</taxon>
        <taxon>Basidiomycota</taxon>
        <taxon>Agaricomycotina</taxon>
        <taxon>Agaricomycetes</taxon>
        <taxon>Agaricomycetidae</taxon>
        <taxon>Agaricales</taxon>
        <taxon>Agaricineae</taxon>
        <taxon>Hymenogastraceae</taxon>
        <taxon>Gymnopilus</taxon>
    </lineage>
</organism>
<sequence>MSLTNLESLLLAQAVWELGAGPNSWTPIAKILAKHPLLSRPKSFFTAQVGPFLLSSLVQSN</sequence>
<evidence type="ECO:0000313" key="1">
    <source>
        <dbReference type="EMBL" id="PPQ75133.1"/>
    </source>
</evidence>
<name>A0A409W9E3_9AGAR</name>
<evidence type="ECO:0000313" key="2">
    <source>
        <dbReference type="Proteomes" id="UP000284706"/>
    </source>
</evidence>
<gene>
    <name evidence="1" type="ORF">CVT26_012094</name>
</gene>
<dbReference type="InParanoid" id="A0A409W9E3"/>
<reference evidence="1 2" key="1">
    <citation type="journal article" date="2018" name="Evol. Lett.">
        <title>Horizontal gene cluster transfer increased hallucinogenic mushroom diversity.</title>
        <authorList>
            <person name="Reynolds H.T."/>
            <person name="Vijayakumar V."/>
            <person name="Gluck-Thaler E."/>
            <person name="Korotkin H.B."/>
            <person name="Matheny P.B."/>
            <person name="Slot J.C."/>
        </authorList>
    </citation>
    <scope>NUCLEOTIDE SEQUENCE [LARGE SCALE GENOMIC DNA]</scope>
    <source>
        <strain evidence="1 2">SRW20</strain>
    </source>
</reference>
<dbReference type="EMBL" id="NHYE01005286">
    <property type="protein sequence ID" value="PPQ75133.1"/>
    <property type="molecule type" value="Genomic_DNA"/>
</dbReference>
<dbReference type="OrthoDB" id="3254915at2759"/>
<dbReference type="Proteomes" id="UP000284706">
    <property type="component" value="Unassembled WGS sequence"/>
</dbReference>
<proteinExistence type="predicted"/>
<protein>
    <submittedName>
        <fullName evidence="1">Uncharacterized protein</fullName>
    </submittedName>
</protein>
<comment type="caution">
    <text evidence="1">The sequence shown here is derived from an EMBL/GenBank/DDBJ whole genome shotgun (WGS) entry which is preliminary data.</text>
</comment>
<dbReference type="AlphaFoldDB" id="A0A409W9E3"/>